<sequence>HTLTNYKPDLTNTTAPMAISVFKLFEALWKPKNMSKLINHPVNGAGQRVFPSRTAKSDNTIGVRIDQGVTLADGSVILNVQENGKPHGKVLASVIVRPDDTPRDVYDRLKGECKKNPDLTFD</sequence>
<keyword evidence="2" id="KW-1185">Reference proteome</keyword>
<evidence type="ECO:0000313" key="1">
    <source>
        <dbReference type="EMBL" id="KAG5633516.1"/>
    </source>
</evidence>
<feature type="non-terminal residue" evidence="1">
    <location>
        <position position="1"/>
    </location>
</feature>
<reference evidence="1" key="2">
    <citation type="submission" date="2021-10" db="EMBL/GenBank/DDBJ databases">
        <title>Phylogenomics reveals ancestral predisposition of the termite-cultivated fungus Termitomyces towards a domesticated lifestyle.</title>
        <authorList>
            <person name="Auxier B."/>
            <person name="Grum-Grzhimaylo A."/>
            <person name="Cardenas M.E."/>
            <person name="Lodge J.D."/>
            <person name="Laessoe T."/>
            <person name="Pedersen O."/>
            <person name="Smith M.E."/>
            <person name="Kuyper T.W."/>
            <person name="Franco-Molano E.A."/>
            <person name="Baroni T.J."/>
            <person name="Aanen D.K."/>
        </authorList>
    </citation>
    <scope>NUCLEOTIDE SEQUENCE</scope>
    <source>
        <strain evidence="1">D49</strain>
    </source>
</reference>
<name>A0A9P7FN95_9AGAR</name>
<evidence type="ECO:0000313" key="2">
    <source>
        <dbReference type="Proteomes" id="UP000717328"/>
    </source>
</evidence>
<dbReference type="Proteomes" id="UP000717328">
    <property type="component" value="Unassembled WGS sequence"/>
</dbReference>
<gene>
    <name evidence="1" type="ORF">H0H81_007146</name>
</gene>
<dbReference type="OrthoDB" id="2933464at2759"/>
<comment type="caution">
    <text evidence="1">The sequence shown here is derived from an EMBL/GenBank/DDBJ whole genome shotgun (WGS) entry which is preliminary data.</text>
</comment>
<dbReference type="AlphaFoldDB" id="A0A9P7FN95"/>
<proteinExistence type="predicted"/>
<protein>
    <submittedName>
        <fullName evidence="1">Uncharacterized protein</fullName>
    </submittedName>
</protein>
<organism evidence="1 2">
    <name type="scientific">Sphagnurus paluster</name>
    <dbReference type="NCBI Taxonomy" id="117069"/>
    <lineage>
        <taxon>Eukaryota</taxon>
        <taxon>Fungi</taxon>
        <taxon>Dikarya</taxon>
        <taxon>Basidiomycota</taxon>
        <taxon>Agaricomycotina</taxon>
        <taxon>Agaricomycetes</taxon>
        <taxon>Agaricomycetidae</taxon>
        <taxon>Agaricales</taxon>
        <taxon>Tricholomatineae</taxon>
        <taxon>Lyophyllaceae</taxon>
        <taxon>Sphagnurus</taxon>
    </lineage>
</organism>
<dbReference type="EMBL" id="JABCKI010007607">
    <property type="protein sequence ID" value="KAG5633516.1"/>
    <property type="molecule type" value="Genomic_DNA"/>
</dbReference>
<accession>A0A9P7FN95</accession>
<reference evidence="1" key="1">
    <citation type="submission" date="2021-02" db="EMBL/GenBank/DDBJ databases">
        <authorList>
            <person name="Nieuwenhuis M."/>
            <person name="Van De Peppel L.J.J."/>
        </authorList>
    </citation>
    <scope>NUCLEOTIDE SEQUENCE</scope>
    <source>
        <strain evidence="1">D49</strain>
    </source>
</reference>